<evidence type="ECO:0000256" key="2">
    <source>
        <dbReference type="ARBA" id="ARBA00005417"/>
    </source>
</evidence>
<dbReference type="GO" id="GO:0016887">
    <property type="term" value="F:ATP hydrolysis activity"/>
    <property type="evidence" value="ECO:0007669"/>
    <property type="project" value="InterPro"/>
</dbReference>
<dbReference type="Gene3D" id="3.40.50.300">
    <property type="entry name" value="P-loop containing nucleotide triphosphate hydrolases"/>
    <property type="match status" value="3"/>
</dbReference>
<dbReference type="PROSITE" id="PS50893">
    <property type="entry name" value="ABC_TRANSPORTER_2"/>
    <property type="match status" value="2"/>
</dbReference>
<dbReference type="GO" id="GO:0005886">
    <property type="term" value="C:plasma membrane"/>
    <property type="evidence" value="ECO:0007669"/>
    <property type="project" value="UniProtKB-SubCell"/>
</dbReference>
<dbReference type="InterPro" id="IPR003593">
    <property type="entry name" value="AAA+_ATPase"/>
</dbReference>
<dbReference type="InterPro" id="IPR027417">
    <property type="entry name" value="P-loop_NTPase"/>
</dbReference>
<evidence type="ECO:0000259" key="7">
    <source>
        <dbReference type="PROSITE" id="PS50893"/>
    </source>
</evidence>
<dbReference type="SMART" id="SM00382">
    <property type="entry name" value="AAA"/>
    <property type="match status" value="2"/>
</dbReference>
<dbReference type="EMBL" id="DTBZ01000059">
    <property type="protein sequence ID" value="HGQ17845.1"/>
    <property type="molecule type" value="Genomic_DNA"/>
</dbReference>
<name>A0A7J3JPJ0_9CREN</name>
<dbReference type="PANTHER" id="PTHR42734">
    <property type="entry name" value="METAL TRANSPORT SYSTEM ATP-BINDING PROTEIN TM_0124-RELATED"/>
    <property type="match status" value="1"/>
</dbReference>
<reference evidence="9" key="1">
    <citation type="journal article" date="2020" name="mSystems">
        <title>Genome- and Community-Level Interaction Insights into Carbon Utilization and Element Cycling Functions of Hydrothermarchaeota in Hydrothermal Sediment.</title>
        <authorList>
            <person name="Zhou Z."/>
            <person name="Liu Y."/>
            <person name="Xu W."/>
            <person name="Pan J."/>
            <person name="Luo Z.H."/>
            <person name="Li M."/>
        </authorList>
    </citation>
    <scope>NUCLEOTIDE SEQUENCE [LARGE SCALE GENOMIC DNA]</scope>
    <source>
        <strain evidence="8">SpSt-618</strain>
        <strain evidence="9">SpSt-657</strain>
    </source>
</reference>
<evidence type="ECO:0000256" key="1">
    <source>
        <dbReference type="ARBA" id="ARBA00004236"/>
    </source>
</evidence>
<protein>
    <submittedName>
        <fullName evidence="9">ATP-binding cassette domain-containing protein</fullName>
    </submittedName>
</protein>
<dbReference type="SUPFAM" id="SSF52540">
    <property type="entry name" value="P-loop containing nucleoside triphosphate hydrolases"/>
    <property type="match status" value="2"/>
</dbReference>
<organism evidence="9">
    <name type="scientific">Ignisphaera aggregans</name>
    <dbReference type="NCBI Taxonomy" id="334771"/>
    <lineage>
        <taxon>Archaea</taxon>
        <taxon>Thermoproteota</taxon>
        <taxon>Thermoprotei</taxon>
        <taxon>Desulfurococcales</taxon>
        <taxon>Desulfurococcaceae</taxon>
        <taxon>Ignisphaera</taxon>
    </lineage>
</organism>
<comment type="function">
    <text evidence="6">Probably part of an ABC transporter complex. Responsible for energy coupling to the transport system.</text>
</comment>
<gene>
    <name evidence="8" type="ORF">ENT87_01830</name>
    <name evidence="9" type="ORF">ENU30_02525</name>
</gene>
<sequence length="422" mass="47362">MKELLKVEGLRIYAGGRPVTLVESLDVGEGEVVLVTGPSGSGKTSFLRCIAEVNDIFGITCSGYMALGIDRDELSYIPQEPWFGMASPYPILEVRSFSNADDYSVRRYAKLFNVEHILESNSMDLSAGEIQRILFIESVLSRSKLVLVDEVTAYLDEESRKQLVNVIEEMRSEFGVAFIVVDHDVELWSRHIDKVLYLEPTSSSRIYYNVDETPLMASMDRLRAEVEELSRELAEKVGEEPILKLYNVWFRYPDSTDFVIKGVNIDVKRSEMMVIRGPSGKGKSTLLKIMADIYRPKKGVVLRYAKDIQYIPENPLLYLSEPTPRDELMKNTDLAVKSNLIRVLDTPIMRLSSGEKRRLAVASALARGSDLILLDEPSVGLDAENFISILKLLIEAVSRGVSIVTATHSRLLSSVTRSVVQL</sequence>
<dbReference type="GO" id="GO:0005524">
    <property type="term" value="F:ATP binding"/>
    <property type="evidence" value="ECO:0007669"/>
    <property type="project" value="UniProtKB-KW"/>
</dbReference>
<dbReference type="InterPro" id="IPR050153">
    <property type="entry name" value="Metal_Ion_Import_ABC"/>
</dbReference>
<proteinExistence type="inferred from homology"/>
<comment type="subcellular location">
    <subcellularLocation>
        <location evidence="1">Cell membrane</location>
    </subcellularLocation>
</comment>
<evidence type="ECO:0000313" key="9">
    <source>
        <dbReference type="EMBL" id="HGQ17845.1"/>
    </source>
</evidence>
<evidence type="ECO:0000256" key="3">
    <source>
        <dbReference type="ARBA" id="ARBA00022448"/>
    </source>
</evidence>
<evidence type="ECO:0000256" key="5">
    <source>
        <dbReference type="ARBA" id="ARBA00022840"/>
    </source>
</evidence>
<comment type="similarity">
    <text evidence="2">Belongs to the ABC transporter superfamily.</text>
</comment>
<keyword evidence="5 9" id="KW-0067">ATP-binding</keyword>
<dbReference type="AlphaFoldDB" id="A0A7J3JPJ0"/>
<dbReference type="EMBL" id="DTAI01000059">
    <property type="protein sequence ID" value="HGN36280.1"/>
    <property type="molecule type" value="Genomic_DNA"/>
</dbReference>
<feature type="domain" description="ABC transporter" evidence="7">
    <location>
        <begin position="243"/>
        <end position="422"/>
    </location>
</feature>
<accession>A0A7J3JPJ0</accession>
<evidence type="ECO:0000256" key="4">
    <source>
        <dbReference type="ARBA" id="ARBA00022741"/>
    </source>
</evidence>
<dbReference type="InterPro" id="IPR003439">
    <property type="entry name" value="ABC_transporter-like_ATP-bd"/>
</dbReference>
<dbReference type="CDD" id="cd03225">
    <property type="entry name" value="ABC_cobalt_CbiO_domain1"/>
    <property type="match status" value="1"/>
</dbReference>
<evidence type="ECO:0000313" key="8">
    <source>
        <dbReference type="EMBL" id="HGN36280.1"/>
    </source>
</evidence>
<comment type="caution">
    <text evidence="9">The sequence shown here is derived from an EMBL/GenBank/DDBJ whole genome shotgun (WGS) entry which is preliminary data.</text>
</comment>
<dbReference type="PROSITE" id="PS00211">
    <property type="entry name" value="ABC_TRANSPORTER_1"/>
    <property type="match status" value="2"/>
</dbReference>
<dbReference type="InterPro" id="IPR015856">
    <property type="entry name" value="ABC_transpr_CbiO/EcfA_su"/>
</dbReference>
<dbReference type="Pfam" id="PF00005">
    <property type="entry name" value="ABC_tran"/>
    <property type="match status" value="2"/>
</dbReference>
<dbReference type="GO" id="GO:0055085">
    <property type="term" value="P:transmembrane transport"/>
    <property type="evidence" value="ECO:0007669"/>
    <property type="project" value="InterPro"/>
</dbReference>
<feature type="domain" description="ABC transporter" evidence="7">
    <location>
        <begin position="5"/>
        <end position="225"/>
    </location>
</feature>
<keyword evidence="4" id="KW-0547">Nucleotide-binding</keyword>
<keyword evidence="3" id="KW-0813">Transport</keyword>
<dbReference type="InterPro" id="IPR017871">
    <property type="entry name" value="ABC_transporter-like_CS"/>
</dbReference>
<evidence type="ECO:0000256" key="6">
    <source>
        <dbReference type="ARBA" id="ARBA00025157"/>
    </source>
</evidence>
<dbReference type="PANTHER" id="PTHR42734:SF17">
    <property type="entry name" value="METAL TRANSPORT SYSTEM ATP-BINDING PROTEIN TM_0124-RELATED"/>
    <property type="match status" value="1"/>
</dbReference>